<dbReference type="InterPro" id="IPR039424">
    <property type="entry name" value="SBP_5"/>
</dbReference>
<dbReference type="Proteomes" id="UP000245657">
    <property type="component" value="Unassembled WGS sequence"/>
</dbReference>
<comment type="caution">
    <text evidence="6">The sequence shown here is derived from an EMBL/GenBank/DDBJ whole genome shotgun (WGS) entry which is preliminary data.</text>
</comment>
<keyword evidence="7" id="KW-1185">Reference proteome</keyword>
<name>A0A2V2MQP9_9EURY</name>
<dbReference type="OrthoDB" id="131563at2157"/>
<dbReference type="InterPro" id="IPR000914">
    <property type="entry name" value="SBP_5_dom"/>
</dbReference>
<evidence type="ECO:0000256" key="1">
    <source>
        <dbReference type="ARBA" id="ARBA00004196"/>
    </source>
</evidence>
<dbReference type="InterPro" id="IPR030678">
    <property type="entry name" value="Peptide/Ni-bd"/>
</dbReference>
<dbReference type="EMBL" id="QGMY01000019">
    <property type="protein sequence ID" value="PWR69719.1"/>
    <property type="molecule type" value="Genomic_DNA"/>
</dbReference>
<dbReference type="GO" id="GO:1904680">
    <property type="term" value="F:peptide transmembrane transporter activity"/>
    <property type="evidence" value="ECO:0007669"/>
    <property type="project" value="TreeGrafter"/>
</dbReference>
<evidence type="ECO:0000313" key="6">
    <source>
        <dbReference type="EMBL" id="PWR69719.1"/>
    </source>
</evidence>
<reference evidence="6 7" key="1">
    <citation type="submission" date="2018-05" db="EMBL/GenBank/DDBJ databases">
        <title>Draft genome of Methanospirillum lacunae Ki8-1.</title>
        <authorList>
            <person name="Dueholm M.S."/>
            <person name="Nielsen P.H."/>
            <person name="Bakmann L.F."/>
            <person name="Otzen D.E."/>
        </authorList>
    </citation>
    <scope>NUCLEOTIDE SEQUENCE [LARGE SCALE GENOMIC DNA]</scope>
    <source>
        <strain evidence="6 7">Ki8-1</strain>
    </source>
</reference>
<gene>
    <name evidence="6" type="ORF">DK846_17010</name>
</gene>
<dbReference type="PROSITE" id="PS51257">
    <property type="entry name" value="PROKAR_LIPOPROTEIN"/>
    <property type="match status" value="1"/>
</dbReference>
<keyword evidence="3" id="KW-0813">Transport</keyword>
<evidence type="ECO:0000259" key="5">
    <source>
        <dbReference type="Pfam" id="PF00496"/>
    </source>
</evidence>
<dbReference type="FunFam" id="3.10.105.10:FF:000006">
    <property type="entry name" value="Peptide ABC transporter substrate-binding protein"/>
    <property type="match status" value="1"/>
</dbReference>
<dbReference type="PANTHER" id="PTHR30290">
    <property type="entry name" value="PERIPLASMIC BINDING COMPONENT OF ABC TRANSPORTER"/>
    <property type="match status" value="1"/>
</dbReference>
<dbReference type="AlphaFoldDB" id="A0A2V2MQP9"/>
<sequence length="530" mass="58742">MNFKSIFSGFLLILLIVGVLMSGCTSTDKNSSSNVSVQNTSSSSTDRLLKFGELWLITGYDPANNGVFITEKAIVTESLVGATQDFQLVPLLATSWNQTSPTTWRFTIRDGVKFHNGKPMTAHEVKFSLDRAANISAQNRQFMDFKSCKVIDDHTVEIETNKPNPILPHALHYPNMAIIHPDSLNAQGNFIKPIGTGPMVFDSFDQQTRTFTVKKNPDYWKGPVNLSGMVITGIPDSNARALSIEKGEVDFTVDVPMNEVKRLDELPGINVKTYLTPRVYRMAINFNRTPFQDKRVRQAISLAINRTDIVNNVLYGVGAPAKGIFIPQMEWSNKNLDVLPYDPEKAKSLLKEAGYEDINGDGIVEKDGKPFTIDIVSAQERPGLPPMAETIGASLRKIGIDTKVEVMASAASTDRQNAMNFDLIMVPANIAMIPDPSYVIETWYRSDGYSNSGKYSNSTLDALIDDAKQTIDKKERYAKFNALEAMVYDEMICIPIADYGVTIAQKDSVKGYVFDPTAHDLRMDANMTVG</sequence>
<dbReference type="GO" id="GO:0042597">
    <property type="term" value="C:periplasmic space"/>
    <property type="evidence" value="ECO:0007669"/>
    <property type="project" value="UniProtKB-ARBA"/>
</dbReference>
<evidence type="ECO:0000256" key="2">
    <source>
        <dbReference type="ARBA" id="ARBA00005695"/>
    </source>
</evidence>
<organism evidence="6 7">
    <name type="scientific">Methanospirillum lacunae</name>
    <dbReference type="NCBI Taxonomy" id="668570"/>
    <lineage>
        <taxon>Archaea</taxon>
        <taxon>Methanobacteriati</taxon>
        <taxon>Methanobacteriota</taxon>
        <taxon>Stenosarchaea group</taxon>
        <taxon>Methanomicrobia</taxon>
        <taxon>Methanomicrobiales</taxon>
        <taxon>Methanospirillaceae</taxon>
        <taxon>Methanospirillum</taxon>
    </lineage>
</organism>
<comment type="subcellular location">
    <subcellularLocation>
        <location evidence="1">Cell envelope</location>
    </subcellularLocation>
</comment>
<dbReference type="Pfam" id="PF00496">
    <property type="entry name" value="SBP_bac_5"/>
    <property type="match status" value="1"/>
</dbReference>
<evidence type="ECO:0000313" key="7">
    <source>
        <dbReference type="Proteomes" id="UP000245657"/>
    </source>
</evidence>
<dbReference type="GO" id="GO:0015833">
    <property type="term" value="P:peptide transport"/>
    <property type="evidence" value="ECO:0007669"/>
    <property type="project" value="TreeGrafter"/>
</dbReference>
<feature type="domain" description="Solute-binding protein family 5" evidence="5">
    <location>
        <begin position="88"/>
        <end position="450"/>
    </location>
</feature>
<accession>A0A2V2MQP9</accession>
<dbReference type="GO" id="GO:0043190">
    <property type="term" value="C:ATP-binding cassette (ABC) transporter complex"/>
    <property type="evidence" value="ECO:0007669"/>
    <property type="project" value="InterPro"/>
</dbReference>
<evidence type="ECO:0000256" key="4">
    <source>
        <dbReference type="ARBA" id="ARBA00022729"/>
    </source>
</evidence>
<protein>
    <submittedName>
        <fullName evidence="6">Peptide ABC transporter substrate-binding protein</fullName>
    </submittedName>
</protein>
<keyword evidence="4" id="KW-0732">Signal</keyword>
<dbReference type="CDD" id="cd08490">
    <property type="entry name" value="PBP2_NikA_DppA_OppA_like_3"/>
    <property type="match status" value="1"/>
</dbReference>
<dbReference type="SUPFAM" id="SSF53850">
    <property type="entry name" value="Periplasmic binding protein-like II"/>
    <property type="match status" value="1"/>
</dbReference>
<dbReference type="PANTHER" id="PTHR30290:SF10">
    <property type="entry name" value="PERIPLASMIC OLIGOPEPTIDE-BINDING PROTEIN-RELATED"/>
    <property type="match status" value="1"/>
</dbReference>
<evidence type="ECO:0000256" key="3">
    <source>
        <dbReference type="ARBA" id="ARBA00022448"/>
    </source>
</evidence>
<dbReference type="Gene3D" id="3.40.190.10">
    <property type="entry name" value="Periplasmic binding protein-like II"/>
    <property type="match status" value="1"/>
</dbReference>
<dbReference type="PIRSF" id="PIRSF002741">
    <property type="entry name" value="MppA"/>
    <property type="match status" value="1"/>
</dbReference>
<dbReference type="Gene3D" id="3.10.105.10">
    <property type="entry name" value="Dipeptide-binding Protein, Domain 3"/>
    <property type="match status" value="1"/>
</dbReference>
<proteinExistence type="inferred from homology"/>
<comment type="similarity">
    <text evidence="2">Belongs to the bacterial solute-binding protein 5 family.</text>
</comment>